<dbReference type="Proteomes" id="UP000574390">
    <property type="component" value="Unassembled WGS sequence"/>
</dbReference>
<protein>
    <submittedName>
        <fullName evidence="1">Uncharacterized protein</fullName>
    </submittedName>
</protein>
<feature type="non-terminal residue" evidence="1">
    <location>
        <position position="1"/>
    </location>
</feature>
<dbReference type="EMBL" id="JABANM010006701">
    <property type="protein sequence ID" value="KAF4745511.1"/>
    <property type="molecule type" value="Genomic_DNA"/>
</dbReference>
<gene>
    <name evidence="1" type="ORF">FOZ62_017529</name>
</gene>
<evidence type="ECO:0000313" key="2">
    <source>
        <dbReference type="Proteomes" id="UP000574390"/>
    </source>
</evidence>
<proteinExistence type="predicted"/>
<reference evidence="1 2" key="1">
    <citation type="submission" date="2020-04" db="EMBL/GenBank/DDBJ databases">
        <title>Perkinsus olseni comparative genomics.</title>
        <authorList>
            <person name="Bogema D.R."/>
        </authorList>
    </citation>
    <scope>NUCLEOTIDE SEQUENCE [LARGE SCALE GENOMIC DNA]</scope>
    <source>
        <strain evidence="1">ATCC PRA-205</strain>
    </source>
</reference>
<feature type="non-terminal residue" evidence="1">
    <location>
        <position position="125"/>
    </location>
</feature>
<dbReference type="AlphaFoldDB" id="A0A7J6TKS7"/>
<name>A0A7J6TKS7_PEROL</name>
<accession>A0A7J6TKS7</accession>
<organism evidence="1 2">
    <name type="scientific">Perkinsus olseni</name>
    <name type="common">Perkinsus atlanticus</name>
    <dbReference type="NCBI Taxonomy" id="32597"/>
    <lineage>
        <taxon>Eukaryota</taxon>
        <taxon>Sar</taxon>
        <taxon>Alveolata</taxon>
        <taxon>Perkinsozoa</taxon>
        <taxon>Perkinsea</taxon>
        <taxon>Perkinsida</taxon>
        <taxon>Perkinsidae</taxon>
        <taxon>Perkinsus</taxon>
    </lineage>
</organism>
<comment type="caution">
    <text evidence="1">The sequence shown here is derived from an EMBL/GenBank/DDBJ whole genome shotgun (WGS) entry which is preliminary data.</text>
</comment>
<evidence type="ECO:0000313" key="1">
    <source>
        <dbReference type="EMBL" id="KAF4745511.1"/>
    </source>
</evidence>
<sequence>DSGFTALREQVAARGGKMMLHLGLYFHENDFDKCDYFKWHRALETEVPQLADLNVVVLKPNVHRNVSAEGGMFLTDANAEKVISDAHKAGVRKEKLILEITPIAGTYDQVAEKEGRFTGYYKAIT</sequence>